<name>A0A059FW52_9PROT</name>
<dbReference type="SUPFAM" id="SSF55315">
    <property type="entry name" value="L30e-like"/>
    <property type="match status" value="1"/>
</dbReference>
<evidence type="ECO:0000259" key="2">
    <source>
        <dbReference type="Pfam" id="PF04296"/>
    </source>
</evidence>
<dbReference type="AlphaFoldDB" id="A0A059FW52"/>
<dbReference type="InterPro" id="IPR035931">
    <property type="entry name" value="YlxR-like_sf"/>
</dbReference>
<feature type="compositionally biased region" description="Basic and acidic residues" evidence="1">
    <location>
        <begin position="1"/>
        <end position="14"/>
    </location>
</feature>
<dbReference type="InterPro" id="IPR029064">
    <property type="entry name" value="Ribosomal_eL30-like_sf"/>
</dbReference>
<gene>
    <name evidence="3" type="ORF">HHI_09023</name>
</gene>
<organism evidence="3 4">
    <name type="scientific">Hyphomonas hirschiana VP5</name>
    <dbReference type="NCBI Taxonomy" id="1280951"/>
    <lineage>
        <taxon>Bacteria</taxon>
        <taxon>Pseudomonadati</taxon>
        <taxon>Pseudomonadota</taxon>
        <taxon>Alphaproteobacteria</taxon>
        <taxon>Hyphomonadales</taxon>
        <taxon>Hyphomonadaceae</taxon>
        <taxon>Hyphomonas</taxon>
    </lineage>
</organism>
<feature type="domain" description="YlxR" evidence="2">
    <location>
        <begin position="31"/>
        <end position="105"/>
    </location>
</feature>
<dbReference type="NCBIfam" id="NF006622">
    <property type="entry name" value="PRK09190.1"/>
    <property type="match status" value="1"/>
</dbReference>
<evidence type="ECO:0000313" key="4">
    <source>
        <dbReference type="Proteomes" id="UP000025061"/>
    </source>
</evidence>
<dbReference type="EMBL" id="ARYI01000006">
    <property type="protein sequence ID" value="KCZ94925.1"/>
    <property type="molecule type" value="Genomic_DNA"/>
</dbReference>
<dbReference type="InterPro" id="IPR007393">
    <property type="entry name" value="YlxR_dom"/>
</dbReference>
<dbReference type="Proteomes" id="UP000025061">
    <property type="component" value="Unassembled WGS sequence"/>
</dbReference>
<evidence type="ECO:0000256" key="1">
    <source>
        <dbReference type="SAM" id="MobiDB-lite"/>
    </source>
</evidence>
<proteinExistence type="predicted"/>
<evidence type="ECO:0000313" key="3">
    <source>
        <dbReference type="EMBL" id="KCZ94925.1"/>
    </source>
</evidence>
<reference evidence="3 4" key="1">
    <citation type="submission" date="2013-04" db="EMBL/GenBank/DDBJ databases">
        <title>Hyphomonas hirschiana VP5 Genome Sequencing.</title>
        <authorList>
            <person name="Lai Q."/>
            <person name="Shao Z."/>
        </authorList>
    </citation>
    <scope>NUCLEOTIDE SEQUENCE [LARGE SCALE GENOMIC DNA]</scope>
    <source>
        <strain evidence="3 4">VP5</strain>
    </source>
</reference>
<protein>
    <recommendedName>
        <fullName evidence="2">YlxR domain-containing protein</fullName>
    </recommendedName>
</protein>
<dbReference type="CDD" id="cd00279">
    <property type="entry name" value="YlxR"/>
    <property type="match status" value="1"/>
</dbReference>
<feature type="region of interest" description="Disordered" evidence="1">
    <location>
        <begin position="1"/>
        <end position="32"/>
    </location>
</feature>
<dbReference type="RefSeq" id="WP_011645147.1">
    <property type="nucleotide sequence ID" value="NZ_ARYI01000006.1"/>
</dbReference>
<sequence>MTKPHPESDPRLIAENDENGLGEEDASSPERQCAVTRERLPKAEMLRFVLSPDGIVTPDVSERLPGRGVWVKAERGLIDQAARKGAFARGFKSQVTVPDGLSDLIERLLLKRCVDTLALARKAGQAICGFDQVRDALRGGHPAFLLEAADGAEDGRSKVYFLAKALYSDVKVAGALSAPELGMAFGRDRVIHGLVRRGAIAQTWEMAYRRLTGFREAPELTWFQETDR</sequence>
<dbReference type="Gene3D" id="3.30.1330.30">
    <property type="match status" value="1"/>
</dbReference>
<keyword evidence="4" id="KW-1185">Reference proteome</keyword>
<dbReference type="PANTHER" id="PTHR34215:SF1">
    <property type="entry name" value="YLXR DOMAIN-CONTAINING PROTEIN"/>
    <property type="match status" value="1"/>
</dbReference>
<dbReference type="Pfam" id="PF04296">
    <property type="entry name" value="YlxR"/>
    <property type="match status" value="1"/>
</dbReference>
<dbReference type="SUPFAM" id="SSF64376">
    <property type="entry name" value="YlxR-like"/>
    <property type="match status" value="1"/>
</dbReference>
<dbReference type="Gene3D" id="3.30.1230.10">
    <property type="entry name" value="YlxR-like"/>
    <property type="match status" value="1"/>
</dbReference>
<accession>A0A059FW52</accession>
<comment type="caution">
    <text evidence="3">The sequence shown here is derived from an EMBL/GenBank/DDBJ whole genome shotgun (WGS) entry which is preliminary data.</text>
</comment>
<dbReference type="PANTHER" id="PTHR34215">
    <property type="entry name" value="BLL0784 PROTEIN"/>
    <property type="match status" value="1"/>
</dbReference>
<dbReference type="InterPro" id="IPR037465">
    <property type="entry name" value="YlxR"/>
</dbReference>
<dbReference type="PATRIC" id="fig|1280951.3.peg.1823"/>
<feature type="compositionally biased region" description="Acidic residues" evidence="1">
    <location>
        <begin position="15"/>
        <end position="27"/>
    </location>
</feature>